<dbReference type="Proteomes" id="UP000321863">
    <property type="component" value="Unassembled WGS sequence"/>
</dbReference>
<name>A0A511YST1_9FLAO</name>
<reference evidence="1 2" key="1">
    <citation type="submission" date="2019-07" db="EMBL/GenBank/DDBJ databases">
        <title>Whole genome shotgun sequence of Chryseobacterium hagamense NBRC 105253.</title>
        <authorList>
            <person name="Hosoyama A."/>
            <person name="Uohara A."/>
            <person name="Ohji S."/>
            <person name="Ichikawa N."/>
        </authorList>
    </citation>
    <scope>NUCLEOTIDE SEQUENCE [LARGE SCALE GENOMIC DNA]</scope>
    <source>
        <strain evidence="1 2">NBRC 105253</strain>
    </source>
</reference>
<comment type="caution">
    <text evidence="1">The sequence shown here is derived from an EMBL/GenBank/DDBJ whole genome shotgun (WGS) entry which is preliminary data.</text>
</comment>
<organism evidence="1 2">
    <name type="scientific">Chryseobacterium hagamense</name>
    <dbReference type="NCBI Taxonomy" id="395935"/>
    <lineage>
        <taxon>Bacteria</taxon>
        <taxon>Pseudomonadati</taxon>
        <taxon>Bacteroidota</taxon>
        <taxon>Flavobacteriia</taxon>
        <taxon>Flavobacteriales</taxon>
        <taxon>Weeksellaceae</taxon>
        <taxon>Chryseobacterium group</taxon>
        <taxon>Chryseobacterium</taxon>
    </lineage>
</organism>
<protein>
    <submittedName>
        <fullName evidence="1">Uncharacterized protein</fullName>
    </submittedName>
</protein>
<accession>A0A511YST1</accession>
<dbReference type="AlphaFoldDB" id="A0A511YST1"/>
<evidence type="ECO:0000313" key="1">
    <source>
        <dbReference type="EMBL" id="GEN78243.1"/>
    </source>
</evidence>
<proteinExistence type="predicted"/>
<gene>
    <name evidence="1" type="ORF">CHA01nite_39830</name>
</gene>
<dbReference type="EMBL" id="BJYJ01000069">
    <property type="protein sequence ID" value="GEN78243.1"/>
    <property type="molecule type" value="Genomic_DNA"/>
</dbReference>
<sequence length="167" mass="19724">MFEIKFNVTKKLGIIDNEDISVSEAIWSIYPNYDENVIITFGNYLIYLDKRGDIAGMYNDIIYMLKDLNENENEFQMSFLSSGFTVYWNFKKEENLITITPKWISAGLKDRETNLFVQNVREANFPITVNTDVFISEWHKLLKNIKDDLLKVGYTEDLENFEYLKNL</sequence>
<dbReference type="RefSeq" id="WP_146944779.1">
    <property type="nucleotide sequence ID" value="NZ_BJYJ01000069.1"/>
</dbReference>
<dbReference type="OrthoDB" id="1147965at2"/>
<evidence type="ECO:0000313" key="2">
    <source>
        <dbReference type="Proteomes" id="UP000321863"/>
    </source>
</evidence>
<keyword evidence="2" id="KW-1185">Reference proteome</keyword>